<dbReference type="AlphaFoldDB" id="A0A1W1VZY7"/>
<dbReference type="SUPFAM" id="SSF88688">
    <property type="entry name" value="Families 57/38 glycoside transferase middle domain"/>
    <property type="match status" value="1"/>
</dbReference>
<feature type="binding site" evidence="4">
    <location>
        <position position="402"/>
    </location>
    <ligand>
        <name>substrate</name>
    </ligand>
</feature>
<evidence type="ECO:0000256" key="4">
    <source>
        <dbReference type="PIRSR" id="PIRSR640042-2"/>
    </source>
</evidence>
<dbReference type="InterPro" id="IPR027291">
    <property type="entry name" value="Glyco_hydro_38_N_sf"/>
</dbReference>
<dbReference type="GO" id="GO:0003844">
    <property type="term" value="F:1,4-alpha-glucan branching enzyme activity"/>
    <property type="evidence" value="ECO:0007669"/>
    <property type="project" value="InterPro"/>
</dbReference>
<feature type="active site" description="Nucleophile" evidence="3">
    <location>
        <position position="189"/>
    </location>
</feature>
<feature type="binding site" evidence="4">
    <location>
        <position position="462"/>
    </location>
    <ligand>
        <name>substrate</name>
    </ligand>
</feature>
<dbReference type="InterPro" id="IPR001296">
    <property type="entry name" value="Glyco_trans_1"/>
</dbReference>
<evidence type="ECO:0000259" key="7">
    <source>
        <dbReference type="Pfam" id="PF03065"/>
    </source>
</evidence>
<dbReference type="CDD" id="cd03801">
    <property type="entry name" value="GT4_PimA-like"/>
    <property type="match status" value="1"/>
</dbReference>
<reference evidence="10 11" key="1">
    <citation type="submission" date="2017-04" db="EMBL/GenBank/DDBJ databases">
        <authorList>
            <person name="Afonso C.L."/>
            <person name="Miller P.J."/>
            <person name="Scott M.A."/>
            <person name="Spackman E."/>
            <person name="Goraichik I."/>
            <person name="Dimitrov K.M."/>
            <person name="Suarez D.L."/>
            <person name="Swayne D.E."/>
        </authorList>
    </citation>
    <scope>NUCLEOTIDE SEQUENCE [LARGE SCALE GENOMIC DNA]</scope>
    <source>
        <strain evidence="10 11">ToBE</strain>
    </source>
</reference>
<dbReference type="EMBL" id="LT838272">
    <property type="protein sequence ID" value="SMB98942.1"/>
    <property type="molecule type" value="Genomic_DNA"/>
</dbReference>
<dbReference type="Pfam" id="PF03065">
    <property type="entry name" value="Glyco_hydro_57"/>
    <property type="match status" value="1"/>
</dbReference>
<dbReference type="STRING" id="698762.SAMN00808754_2642"/>
<sequence>MAGHLAILLHAHLPYIPRPDGAELTWEEKWLFEALTESYLPLIRSWERLAQEGIGFKLTLSLSPTLLSMLIDPQIQERYGLFLDKMIELAERERERTSQDLKFSPVAEFYFNRLKELAVAFKEVYQGDLVTPLKKLQARGNLEIITTCATHGYLPLILTPEAQRAQVKVAVDFFEEIMGLSPAGFWLPECGYAPGIERILKEAGINYFIVAAHGLLNARPRPQAAVYAPVRVGGLTVFGRDWETSHQVWSRTEGYPGDPVYREFYRDIGYDLDFEYLAPYLLGGIRGDTGFKYYRITGSTESKEPYDYQAACLKVREHAYDFMEKRDQQALYWTGRMEGEPVIVAPYDAELFGHWWFEGPDWLEEVLRLAASSNYQVQLTTLSEYLDKYPPREEVNLGFSSWGEGGYNQMWLNPTNDWVYPLLHQAEKAMQAMAQKTRDPSPLEERVLRQAARELLLAQSSDWPFILTTKTVMEYAQGRLKTHLQNFFRLYQGYQQGGLEEDFLACLEAREGLFPNLDYSLYQREAKKETGQGRVSVVNKPVVLMLAWEFPPQHVGGLGIHVRDLSLALAREEVEVHVLTLAPGEEASSIVYEGVEIHYVPRYQGPGQGVDFLYWVLQFNLALADKGYELFYRLSPRKVILHAHDWLVASAAQELKRAFGAPLIATIHATEYGRNRGLHNPLQEIIHGMEGELVAEAQKVICCSQYMAREVEELFHPPLGKVRVIPNGVRPIDITREGEKGPIVLYVGRLVVEKGVQVLLKAFARLLTLFPEARLVVAGAGPYAPELKHLAALLNIAERVEFAGFVSETRRNELLGQSYVAVFPSLYEPFGIVALEAMAAGVPVIVSRTGGLAEIVEDGMTGLSFAPGDVEDLLRCLVFILQNPAKAEEFSRQARAKVERDYTWEAIARHTLEVYKEIGKEE</sequence>
<name>A0A1W1VZY7_9FIRM</name>
<evidence type="ECO:0000313" key="10">
    <source>
        <dbReference type="EMBL" id="SMB98942.1"/>
    </source>
</evidence>
<protein>
    <submittedName>
        <fullName evidence="10">1,4-alpha-glucan branching enzyme</fullName>
    </submittedName>
</protein>
<dbReference type="Proteomes" id="UP000192569">
    <property type="component" value="Chromosome I"/>
</dbReference>
<feature type="binding site" evidence="4">
    <location>
        <position position="257"/>
    </location>
    <ligand>
        <name>substrate</name>
    </ligand>
</feature>
<evidence type="ECO:0000256" key="3">
    <source>
        <dbReference type="PIRSR" id="PIRSR640042-1"/>
    </source>
</evidence>
<dbReference type="InterPro" id="IPR040042">
    <property type="entry name" value="Branching_enz_MT3115-like"/>
</dbReference>
<feature type="active site" description="Proton donor" evidence="3">
    <location>
        <position position="348"/>
    </location>
</feature>
<dbReference type="Pfam" id="PF09210">
    <property type="entry name" value="BE_C"/>
    <property type="match status" value="1"/>
</dbReference>
<dbReference type="PANTHER" id="PTHR41695">
    <property type="entry name" value="1,4-ALPHA-GLUCAN BRANCHING ENZYME RV3031-RELATED"/>
    <property type="match status" value="1"/>
</dbReference>
<evidence type="ECO:0000259" key="6">
    <source>
        <dbReference type="Pfam" id="PF00534"/>
    </source>
</evidence>
<comment type="similarity">
    <text evidence="1 5">Belongs to the glycosyl hydrolase 57 family.</text>
</comment>
<keyword evidence="2 5" id="KW-0119">Carbohydrate metabolism</keyword>
<dbReference type="Gene3D" id="1.20.1430.10">
    <property type="entry name" value="Families 57/38 glycoside transferase, middle domain"/>
    <property type="match status" value="1"/>
</dbReference>
<dbReference type="InterPro" id="IPR015293">
    <property type="entry name" value="BE_C"/>
</dbReference>
<accession>A0A1W1VZY7</accession>
<dbReference type="InterPro" id="IPR011330">
    <property type="entry name" value="Glyco_hydro/deAcase_b/a-brl"/>
</dbReference>
<dbReference type="PANTHER" id="PTHR41695:SF1">
    <property type="entry name" value="1,4-ALPHA-GLUCAN BRANCHING ENZYME TK1436"/>
    <property type="match status" value="1"/>
</dbReference>
<evidence type="ECO:0000256" key="5">
    <source>
        <dbReference type="RuleBase" id="RU361196"/>
    </source>
</evidence>
<evidence type="ECO:0000256" key="1">
    <source>
        <dbReference type="ARBA" id="ARBA00006821"/>
    </source>
</evidence>
<dbReference type="Pfam" id="PF00534">
    <property type="entry name" value="Glycos_transf_1"/>
    <property type="match status" value="1"/>
</dbReference>
<keyword evidence="11" id="KW-1185">Reference proteome</keyword>
<evidence type="ECO:0000259" key="8">
    <source>
        <dbReference type="Pfam" id="PF09210"/>
    </source>
</evidence>
<dbReference type="InterPro" id="IPR028995">
    <property type="entry name" value="Glyco_hydro_57/38_cen_sf"/>
</dbReference>
<dbReference type="CDD" id="cd10792">
    <property type="entry name" value="GH57N_AmyC_like"/>
    <property type="match status" value="1"/>
</dbReference>
<feature type="domain" description="Glycosyl transferase family 1" evidence="6">
    <location>
        <begin position="736"/>
        <end position="896"/>
    </location>
</feature>
<dbReference type="GO" id="GO:0030979">
    <property type="term" value="P:alpha-glucan biosynthetic process"/>
    <property type="evidence" value="ECO:0007669"/>
    <property type="project" value="InterPro"/>
</dbReference>
<proteinExistence type="inferred from homology"/>
<feature type="domain" description="Glycosyltransferase subfamily 4-like N-terminal" evidence="9">
    <location>
        <begin position="555"/>
        <end position="729"/>
    </location>
</feature>
<organism evidence="10 11">
    <name type="scientific">Thermanaeromonas toyohensis ToBE</name>
    <dbReference type="NCBI Taxonomy" id="698762"/>
    <lineage>
        <taxon>Bacteria</taxon>
        <taxon>Bacillati</taxon>
        <taxon>Bacillota</taxon>
        <taxon>Clostridia</taxon>
        <taxon>Neomoorellales</taxon>
        <taxon>Neomoorellaceae</taxon>
        <taxon>Thermanaeromonas</taxon>
    </lineage>
</organism>
<gene>
    <name evidence="10" type="ORF">SAMN00808754_2642</name>
</gene>
<dbReference type="RefSeq" id="WP_197686518.1">
    <property type="nucleotide sequence ID" value="NZ_LT838272.1"/>
</dbReference>
<dbReference type="Pfam" id="PF13439">
    <property type="entry name" value="Glyco_transf_4"/>
    <property type="match status" value="1"/>
</dbReference>
<dbReference type="InterPro" id="IPR004300">
    <property type="entry name" value="Glyco_hydro_57_N"/>
</dbReference>
<dbReference type="Gene3D" id="3.40.50.2000">
    <property type="entry name" value="Glycogen Phosphorylase B"/>
    <property type="match status" value="2"/>
</dbReference>
<dbReference type="Gene3D" id="3.20.110.10">
    <property type="entry name" value="Glycoside hydrolase 38, N terminal domain"/>
    <property type="match status" value="1"/>
</dbReference>
<evidence type="ECO:0000256" key="2">
    <source>
        <dbReference type="ARBA" id="ARBA00023277"/>
    </source>
</evidence>
<dbReference type="InterPro" id="IPR028098">
    <property type="entry name" value="Glyco_trans_4-like_N"/>
</dbReference>
<dbReference type="SUPFAM" id="SSF88713">
    <property type="entry name" value="Glycoside hydrolase/deacetylase"/>
    <property type="match status" value="1"/>
</dbReference>
<dbReference type="SUPFAM" id="SSF53756">
    <property type="entry name" value="UDP-Glycosyltransferase/glycogen phosphorylase"/>
    <property type="match status" value="1"/>
</dbReference>
<feature type="domain" description="1,4-alpha-glucan branching enzyme C-terminal" evidence="8">
    <location>
        <begin position="423"/>
        <end position="522"/>
    </location>
</feature>
<feature type="domain" description="Glycoside hydrolase family 57 N-terminal" evidence="7">
    <location>
        <begin position="6"/>
        <end position="396"/>
    </location>
</feature>
<evidence type="ECO:0000259" key="9">
    <source>
        <dbReference type="Pfam" id="PF13439"/>
    </source>
</evidence>
<feature type="binding site" evidence="4">
    <location>
        <position position="240"/>
    </location>
    <ligand>
        <name>substrate</name>
    </ligand>
</feature>
<dbReference type="GO" id="GO:0005576">
    <property type="term" value="C:extracellular region"/>
    <property type="evidence" value="ECO:0007669"/>
    <property type="project" value="TreeGrafter"/>
</dbReference>
<evidence type="ECO:0000313" key="11">
    <source>
        <dbReference type="Proteomes" id="UP000192569"/>
    </source>
</evidence>
<dbReference type="InterPro" id="IPR037090">
    <property type="entry name" value="57_glycoside_trans_central"/>
</dbReference>